<reference evidence="6 7" key="1">
    <citation type="journal article" date="2015" name="Biol. Direct">
        <title>Babela massiliensis, a representative of a widespread bacterial phylum with unusual adaptations to parasitism in amoebae.</title>
        <authorList>
            <person name="Pagnier I."/>
            <person name="Yutin N."/>
            <person name="Croce O."/>
            <person name="Makarova K.S."/>
            <person name="Wolf Y.I."/>
            <person name="Benamar S."/>
            <person name="Raoult D."/>
            <person name="Koonin E.V."/>
            <person name="La Scola B."/>
        </authorList>
    </citation>
    <scope>NUCLEOTIDE SEQUENCE [LARGE SCALE GENOMIC DNA]</scope>
    <source>
        <strain evidence="7">BABL1</strain>
    </source>
</reference>
<dbReference type="HOGENOM" id="CLU_095071_2_1_7"/>
<dbReference type="SMART" id="SM01374">
    <property type="entry name" value="Ribosomal_L14"/>
    <property type="match status" value="1"/>
</dbReference>
<evidence type="ECO:0000256" key="2">
    <source>
        <dbReference type="ARBA" id="ARBA00023274"/>
    </source>
</evidence>
<comment type="subunit">
    <text evidence="3">Part of the 50S ribosomal subunit. Forms a cluster with proteins L3 and L19. In the 70S ribosome, L14 and L19 interact and together make contacts with the 16S rRNA in bridges B5 and B8.</text>
</comment>
<dbReference type="CDD" id="cd00337">
    <property type="entry name" value="Ribosomal_uL14"/>
    <property type="match status" value="1"/>
</dbReference>
<dbReference type="NCBIfam" id="TIGR01067">
    <property type="entry name" value="rplN_bact"/>
    <property type="match status" value="1"/>
</dbReference>
<evidence type="ECO:0000256" key="4">
    <source>
        <dbReference type="RuleBase" id="RU003949"/>
    </source>
</evidence>
<keyword evidence="1 3" id="KW-0689">Ribosomal protein</keyword>
<organism evidence="6 7">
    <name type="scientific">Candidatus Babela massiliensis</name>
    <dbReference type="NCBI Taxonomy" id="673862"/>
    <lineage>
        <taxon>Bacteria</taxon>
        <taxon>Candidatus Babelota</taxon>
        <taxon>Candidatus Babeliae</taxon>
        <taxon>Candidatus Babeliales</taxon>
        <taxon>Candidatus Babeliaceae</taxon>
        <taxon>Candidatus Babela</taxon>
    </lineage>
</organism>
<dbReference type="Gene3D" id="2.40.150.20">
    <property type="entry name" value="Ribosomal protein L14"/>
    <property type="match status" value="1"/>
</dbReference>
<evidence type="ECO:0000256" key="5">
    <source>
        <dbReference type="RuleBase" id="RU003950"/>
    </source>
</evidence>
<sequence>MLQKESYLEVADNSGAQLLQCIHLVGSTRKRYAYIADIIKCAVKKAIPGGQVKKGDVVTAVVVRARKETRRADGSYIRFGDNAAVIIKSVDDITPVGSRIFGPIARELRAKNFAKIISLAPEVL</sequence>
<dbReference type="GO" id="GO:0006412">
    <property type="term" value="P:translation"/>
    <property type="evidence" value="ECO:0007669"/>
    <property type="project" value="UniProtKB-UniRule"/>
</dbReference>
<proteinExistence type="inferred from homology"/>
<comment type="function">
    <text evidence="3 5">Binds to 23S rRNA. Forms part of two intersubunit bridges in the 70S ribosome.</text>
</comment>
<evidence type="ECO:0000256" key="3">
    <source>
        <dbReference type="HAMAP-Rule" id="MF_01367"/>
    </source>
</evidence>
<name>V6DHU4_9BACT</name>
<dbReference type="Pfam" id="PF00238">
    <property type="entry name" value="Ribosomal_L14"/>
    <property type="match status" value="1"/>
</dbReference>
<dbReference type="HAMAP" id="MF_01367">
    <property type="entry name" value="Ribosomal_uL14"/>
    <property type="match status" value="1"/>
</dbReference>
<dbReference type="KEGG" id="dpb:BABL1_gene_516"/>
<keyword evidence="3 5" id="KW-0694">RNA-binding</keyword>
<gene>
    <name evidence="3 6" type="primary">rplN</name>
    <name evidence="6" type="ORF">BABL1_gene_516</name>
</gene>
<evidence type="ECO:0000313" key="6">
    <source>
        <dbReference type="EMBL" id="CDK30503.1"/>
    </source>
</evidence>
<dbReference type="InterPro" id="IPR000218">
    <property type="entry name" value="Ribosomal_uL14"/>
</dbReference>
<keyword evidence="7" id="KW-1185">Reference proteome</keyword>
<comment type="similarity">
    <text evidence="3 4">Belongs to the universal ribosomal protein uL14 family.</text>
</comment>
<keyword evidence="3 5" id="KW-0699">rRNA-binding</keyword>
<dbReference type="PATRIC" id="fig|673862.3.peg.389"/>
<dbReference type="PANTHER" id="PTHR11761:SF3">
    <property type="entry name" value="LARGE RIBOSOMAL SUBUNIT PROTEIN UL14M"/>
    <property type="match status" value="1"/>
</dbReference>
<dbReference type="PROSITE" id="PS00049">
    <property type="entry name" value="RIBOSOMAL_L14"/>
    <property type="match status" value="1"/>
</dbReference>
<dbReference type="PANTHER" id="PTHR11761">
    <property type="entry name" value="50S/60S RIBOSOMAL PROTEIN L14/L23"/>
    <property type="match status" value="1"/>
</dbReference>
<dbReference type="EMBL" id="HG793133">
    <property type="protein sequence ID" value="CDK30503.1"/>
    <property type="molecule type" value="Genomic_DNA"/>
</dbReference>
<dbReference type="RefSeq" id="WP_023791729.1">
    <property type="nucleotide sequence ID" value="NC_023003.1"/>
</dbReference>
<dbReference type="eggNOG" id="COG0093">
    <property type="taxonomic scope" value="Bacteria"/>
</dbReference>
<dbReference type="SUPFAM" id="SSF50193">
    <property type="entry name" value="Ribosomal protein L14"/>
    <property type="match status" value="1"/>
</dbReference>
<evidence type="ECO:0000256" key="1">
    <source>
        <dbReference type="ARBA" id="ARBA00022980"/>
    </source>
</evidence>
<dbReference type="InterPro" id="IPR005745">
    <property type="entry name" value="Ribosomal_uL14_bac-type"/>
</dbReference>
<dbReference type="GO" id="GO:0070180">
    <property type="term" value="F:large ribosomal subunit rRNA binding"/>
    <property type="evidence" value="ECO:0007669"/>
    <property type="project" value="TreeGrafter"/>
</dbReference>
<accession>V6DHU4</accession>
<dbReference type="InterPro" id="IPR036853">
    <property type="entry name" value="Ribosomal_uL14_sf"/>
</dbReference>
<keyword evidence="2 3" id="KW-0687">Ribonucleoprotein</keyword>
<dbReference type="AlphaFoldDB" id="V6DHU4"/>
<dbReference type="OrthoDB" id="9806379at2"/>
<dbReference type="GO" id="GO:0003735">
    <property type="term" value="F:structural constituent of ribosome"/>
    <property type="evidence" value="ECO:0007669"/>
    <property type="project" value="InterPro"/>
</dbReference>
<dbReference type="InterPro" id="IPR019972">
    <property type="entry name" value="Ribosomal_uL14_CS"/>
</dbReference>
<dbReference type="STRING" id="673862.BABL1_gene_516"/>
<dbReference type="Proteomes" id="UP000018769">
    <property type="component" value="Chromosome I"/>
</dbReference>
<protein>
    <recommendedName>
        <fullName evidence="3">Large ribosomal subunit protein uL14</fullName>
    </recommendedName>
</protein>
<dbReference type="GO" id="GO:0022625">
    <property type="term" value="C:cytosolic large ribosomal subunit"/>
    <property type="evidence" value="ECO:0007669"/>
    <property type="project" value="TreeGrafter"/>
</dbReference>
<evidence type="ECO:0000313" key="7">
    <source>
        <dbReference type="Proteomes" id="UP000018769"/>
    </source>
</evidence>